<comment type="caution">
    <text evidence="4">The sequence shown here is derived from an EMBL/GenBank/DDBJ whole genome shotgun (WGS) entry which is preliminary data.</text>
</comment>
<evidence type="ECO:0000313" key="5">
    <source>
        <dbReference type="Proteomes" id="UP000006334"/>
    </source>
</evidence>
<evidence type="ECO:0000259" key="3">
    <source>
        <dbReference type="PROSITE" id="PS50110"/>
    </source>
</evidence>
<dbReference type="AlphaFoldDB" id="K6YYY2"/>
<name>K6YYY2_9ALTE</name>
<feature type="modified residue" description="4-aspartylphosphate" evidence="2">
    <location>
        <position position="56"/>
    </location>
</feature>
<gene>
    <name evidence="4" type="ORF">GLIP_3804</name>
</gene>
<dbReference type="Proteomes" id="UP000006334">
    <property type="component" value="Unassembled WGS sequence"/>
</dbReference>
<accession>K6YYY2</accession>
<dbReference type="STRING" id="1127673.GLIP_3804"/>
<dbReference type="SUPFAM" id="SSF52172">
    <property type="entry name" value="CheY-like"/>
    <property type="match status" value="1"/>
</dbReference>
<evidence type="ECO:0000256" key="2">
    <source>
        <dbReference type="PROSITE-ProRule" id="PRU00169"/>
    </source>
</evidence>
<dbReference type="GO" id="GO:0000160">
    <property type="term" value="P:phosphorelay signal transduction system"/>
    <property type="evidence" value="ECO:0007669"/>
    <property type="project" value="InterPro"/>
</dbReference>
<protein>
    <submittedName>
        <fullName evidence="4">Response regulator receiver protein</fullName>
    </submittedName>
</protein>
<dbReference type="PANTHER" id="PTHR44591:SF3">
    <property type="entry name" value="RESPONSE REGULATORY DOMAIN-CONTAINING PROTEIN"/>
    <property type="match status" value="1"/>
</dbReference>
<reference evidence="4 5" key="1">
    <citation type="journal article" date="2017" name="Antonie Van Leeuwenhoek">
        <title>Rhizobium rhizosphaerae sp. nov., a novel species isolated from rice rhizosphere.</title>
        <authorList>
            <person name="Zhao J.J."/>
            <person name="Zhang J."/>
            <person name="Zhang R.J."/>
            <person name="Zhang C.W."/>
            <person name="Yin H.Q."/>
            <person name="Zhang X.X."/>
        </authorList>
    </citation>
    <scope>NUCLEOTIDE SEQUENCE [LARGE SCALE GENOMIC DNA]</scope>
    <source>
        <strain evidence="4 5">E3</strain>
    </source>
</reference>
<dbReference type="SMART" id="SM00448">
    <property type="entry name" value="REC"/>
    <property type="match status" value="1"/>
</dbReference>
<dbReference type="InterPro" id="IPR050595">
    <property type="entry name" value="Bact_response_regulator"/>
</dbReference>
<proteinExistence type="predicted"/>
<evidence type="ECO:0000313" key="4">
    <source>
        <dbReference type="EMBL" id="GAC16415.1"/>
    </source>
</evidence>
<dbReference type="EMBL" id="BAEN01000070">
    <property type="protein sequence ID" value="GAC16415.1"/>
    <property type="molecule type" value="Genomic_DNA"/>
</dbReference>
<dbReference type="eggNOG" id="COG0745">
    <property type="taxonomic scope" value="Bacteria"/>
</dbReference>
<sequence>MRKILVIDDDQITLELLQHILEEFVEGEIIAINSSVEAINYVVKNDLSGIDLVICDWQMPEHDGITVLKMVRSKNKEIPFLMITGTATRDLVMSAKEAGASGFIAKPFKNHDLTERVARLLN</sequence>
<dbReference type="RefSeq" id="WP_008846217.1">
    <property type="nucleotide sequence ID" value="NZ_BAEN01000070.1"/>
</dbReference>
<dbReference type="InterPro" id="IPR001789">
    <property type="entry name" value="Sig_transdc_resp-reg_receiver"/>
</dbReference>
<dbReference type="Gene3D" id="3.40.50.2300">
    <property type="match status" value="1"/>
</dbReference>
<dbReference type="Pfam" id="PF00072">
    <property type="entry name" value="Response_reg"/>
    <property type="match status" value="1"/>
</dbReference>
<evidence type="ECO:0000256" key="1">
    <source>
        <dbReference type="ARBA" id="ARBA00022553"/>
    </source>
</evidence>
<feature type="domain" description="Response regulatory" evidence="3">
    <location>
        <begin position="3"/>
        <end position="121"/>
    </location>
</feature>
<organism evidence="4 5">
    <name type="scientific">Aliiglaciecola lipolytica E3</name>
    <dbReference type="NCBI Taxonomy" id="1127673"/>
    <lineage>
        <taxon>Bacteria</taxon>
        <taxon>Pseudomonadati</taxon>
        <taxon>Pseudomonadota</taxon>
        <taxon>Gammaproteobacteria</taxon>
        <taxon>Alteromonadales</taxon>
        <taxon>Alteromonadaceae</taxon>
        <taxon>Aliiglaciecola</taxon>
    </lineage>
</organism>
<dbReference type="PANTHER" id="PTHR44591">
    <property type="entry name" value="STRESS RESPONSE REGULATOR PROTEIN 1"/>
    <property type="match status" value="1"/>
</dbReference>
<dbReference type="OrthoDB" id="5768548at2"/>
<keyword evidence="1 2" id="KW-0597">Phosphoprotein</keyword>
<keyword evidence="5" id="KW-1185">Reference proteome</keyword>
<dbReference type="InterPro" id="IPR011006">
    <property type="entry name" value="CheY-like_superfamily"/>
</dbReference>
<dbReference type="PROSITE" id="PS50110">
    <property type="entry name" value="RESPONSE_REGULATORY"/>
    <property type="match status" value="1"/>
</dbReference>